<evidence type="ECO:0000256" key="8">
    <source>
        <dbReference type="ARBA" id="ARBA00022801"/>
    </source>
</evidence>
<evidence type="ECO:0000313" key="13">
    <source>
        <dbReference type="EMBL" id="BBB91565.1"/>
    </source>
</evidence>
<dbReference type="KEGG" id="mana:MAMMFC1_02249"/>
<dbReference type="Pfam" id="PF03331">
    <property type="entry name" value="LpxC"/>
    <property type="match status" value="1"/>
</dbReference>
<dbReference type="GO" id="GO:0016020">
    <property type="term" value="C:membrane"/>
    <property type="evidence" value="ECO:0007669"/>
    <property type="project" value="GOC"/>
</dbReference>
<evidence type="ECO:0000256" key="10">
    <source>
        <dbReference type="ARBA" id="ARBA00023098"/>
    </source>
</evidence>
<feature type="binding site" evidence="12">
    <location>
        <position position="238"/>
    </location>
    <ligand>
        <name>Zn(2+)</name>
        <dbReference type="ChEBI" id="CHEBI:29105"/>
    </ligand>
</feature>
<dbReference type="GO" id="GO:0009245">
    <property type="term" value="P:lipid A biosynthetic process"/>
    <property type="evidence" value="ECO:0007669"/>
    <property type="project" value="UniProtKB-UniRule"/>
</dbReference>
<reference evidence="13 14" key="1">
    <citation type="journal article" date="2018" name="Int. J. Syst. Evol. Microbiol.">
        <title>Methylomusa anaerophila gen. nov., sp. nov., an anaerobic methanol-utilizing bacterium isolated from a microbial fuel cell.</title>
        <authorList>
            <person name="Amano N."/>
            <person name="Yamamuro A."/>
            <person name="Miyahara M."/>
            <person name="Kouzuma A."/>
            <person name="Abe T."/>
            <person name="Watanabe K."/>
        </authorList>
    </citation>
    <scope>NUCLEOTIDE SEQUENCE [LARGE SCALE GENOMIC DNA]</scope>
    <source>
        <strain evidence="13 14">MMFC1</strain>
    </source>
</reference>
<organism evidence="13 14">
    <name type="scientific">Methylomusa anaerophila</name>
    <dbReference type="NCBI Taxonomy" id="1930071"/>
    <lineage>
        <taxon>Bacteria</taxon>
        <taxon>Bacillati</taxon>
        <taxon>Bacillota</taxon>
        <taxon>Negativicutes</taxon>
        <taxon>Selenomonadales</taxon>
        <taxon>Sporomusaceae</taxon>
        <taxon>Methylomusa</taxon>
    </lineage>
</organism>
<evidence type="ECO:0000256" key="1">
    <source>
        <dbReference type="ARBA" id="ARBA00001947"/>
    </source>
</evidence>
<dbReference type="EC" id="3.5.1.108" evidence="4 12"/>
<dbReference type="NCBIfam" id="TIGR00325">
    <property type="entry name" value="lpxC"/>
    <property type="match status" value="1"/>
</dbReference>
<dbReference type="PANTHER" id="PTHR33694:SF1">
    <property type="entry name" value="UDP-3-O-ACYL-N-ACETYLGLUCOSAMINE DEACETYLASE 1, MITOCHONDRIAL-RELATED"/>
    <property type="match status" value="1"/>
</dbReference>
<comment type="cofactor">
    <cofactor evidence="1 12">
        <name>Zn(2+)</name>
        <dbReference type="ChEBI" id="CHEBI:29105"/>
    </cofactor>
</comment>
<dbReference type="PANTHER" id="PTHR33694">
    <property type="entry name" value="UDP-3-O-ACYL-N-ACETYLGLUCOSAMINE DEACETYLASE 1, MITOCHONDRIAL-RELATED"/>
    <property type="match status" value="1"/>
</dbReference>
<evidence type="ECO:0000256" key="2">
    <source>
        <dbReference type="ARBA" id="ARBA00002923"/>
    </source>
</evidence>
<feature type="binding site" evidence="12">
    <location>
        <position position="234"/>
    </location>
    <ligand>
        <name>Zn(2+)</name>
        <dbReference type="ChEBI" id="CHEBI:29105"/>
    </ligand>
</feature>
<keyword evidence="5 12" id="KW-0444">Lipid biosynthesis</keyword>
<dbReference type="Proteomes" id="UP000276437">
    <property type="component" value="Chromosome"/>
</dbReference>
<keyword evidence="10 12" id="KW-0443">Lipid metabolism</keyword>
<keyword evidence="14" id="KW-1185">Reference proteome</keyword>
<dbReference type="RefSeq" id="WP_126308565.1">
    <property type="nucleotide sequence ID" value="NZ_AP018449.1"/>
</dbReference>
<keyword evidence="7 12" id="KW-0479">Metal-binding</keyword>
<evidence type="ECO:0000256" key="12">
    <source>
        <dbReference type="HAMAP-Rule" id="MF_00388"/>
    </source>
</evidence>
<comment type="catalytic activity">
    <reaction evidence="11 12">
        <text>a UDP-3-O-[(3R)-3-hydroxyacyl]-N-acetyl-alpha-D-glucosamine + H2O = a UDP-3-O-[(3R)-3-hydroxyacyl]-alpha-D-glucosamine + acetate</text>
        <dbReference type="Rhea" id="RHEA:67816"/>
        <dbReference type="ChEBI" id="CHEBI:15377"/>
        <dbReference type="ChEBI" id="CHEBI:30089"/>
        <dbReference type="ChEBI" id="CHEBI:137740"/>
        <dbReference type="ChEBI" id="CHEBI:173225"/>
        <dbReference type="EC" id="3.5.1.108"/>
    </reaction>
</comment>
<dbReference type="Gene3D" id="3.30.230.20">
    <property type="entry name" value="lpxc deacetylase, domain 1"/>
    <property type="match status" value="1"/>
</dbReference>
<dbReference type="InterPro" id="IPR004463">
    <property type="entry name" value="UDP-acyl_GlcNac_deAcase"/>
</dbReference>
<dbReference type="GO" id="GO:0046872">
    <property type="term" value="F:metal ion binding"/>
    <property type="evidence" value="ECO:0007669"/>
    <property type="project" value="UniProtKB-KW"/>
</dbReference>
<feature type="binding site" evidence="12">
    <location>
        <position position="78"/>
    </location>
    <ligand>
        <name>Zn(2+)</name>
        <dbReference type="ChEBI" id="CHEBI:29105"/>
    </ligand>
</feature>
<dbReference type="InterPro" id="IPR011334">
    <property type="entry name" value="UDP-acyl_GlcNac_deAcase_C"/>
</dbReference>
<accession>A0A348AKG7</accession>
<comment type="function">
    <text evidence="2 12">Catalyzes the hydrolysis of UDP-3-O-myristoyl-N-acetylglucosamine to form UDP-3-O-myristoylglucosamine and acetate, the committed step in lipid A biosynthesis.</text>
</comment>
<protein>
    <recommendedName>
        <fullName evidence="4 12">UDP-3-O-acyl-N-acetylglucosamine deacetylase</fullName>
        <shortName evidence="12">UDP-3-O-acyl-GlcNAc deacetylase</shortName>
        <ecNumber evidence="4 12">3.5.1.108</ecNumber>
    </recommendedName>
    <alternativeName>
        <fullName evidence="12">UDP-3-O-[R-3-hydroxymyristoyl]-N-acetylglucosamine deacetylase</fullName>
    </alternativeName>
</protein>
<name>A0A348AKG7_9FIRM</name>
<dbReference type="GO" id="GO:0103117">
    <property type="term" value="F:UDP-3-O-acyl-N-acetylglucosamine deacetylase activity"/>
    <property type="evidence" value="ECO:0007669"/>
    <property type="project" value="UniProtKB-UniRule"/>
</dbReference>
<keyword evidence="8 12" id="KW-0378">Hydrolase</keyword>
<comment type="pathway">
    <text evidence="3 12">Glycolipid biosynthesis; lipid IV(A) biosynthesis; lipid IV(A) from (3R)-3-hydroxytetradecanoyl-[acyl-carrier-protein] and UDP-N-acetyl-alpha-D-glucosamine: step 2/6.</text>
</comment>
<dbReference type="UniPathway" id="UPA00359">
    <property type="reaction ID" value="UER00478"/>
</dbReference>
<evidence type="ECO:0000256" key="6">
    <source>
        <dbReference type="ARBA" id="ARBA00022556"/>
    </source>
</evidence>
<proteinExistence type="inferred from homology"/>
<evidence type="ECO:0000256" key="3">
    <source>
        <dbReference type="ARBA" id="ARBA00005002"/>
    </source>
</evidence>
<dbReference type="OrthoDB" id="9772788at2"/>
<dbReference type="EMBL" id="AP018449">
    <property type="protein sequence ID" value="BBB91565.1"/>
    <property type="molecule type" value="Genomic_DNA"/>
</dbReference>
<feature type="active site" description="Proton donor" evidence="12">
    <location>
        <position position="260"/>
    </location>
</feature>
<evidence type="ECO:0000313" key="14">
    <source>
        <dbReference type="Proteomes" id="UP000276437"/>
    </source>
</evidence>
<dbReference type="SUPFAM" id="SSF54211">
    <property type="entry name" value="Ribosomal protein S5 domain 2-like"/>
    <property type="match status" value="2"/>
</dbReference>
<keyword evidence="9 12" id="KW-0862">Zinc</keyword>
<dbReference type="InterPro" id="IPR015870">
    <property type="entry name" value="UDP-acyl_N-AcGlcN_deAcase_N"/>
</dbReference>
<dbReference type="InterPro" id="IPR020568">
    <property type="entry name" value="Ribosomal_Su5_D2-typ_SF"/>
</dbReference>
<comment type="similarity">
    <text evidence="12">Belongs to the LpxC family.</text>
</comment>
<sequence length="281" mass="30251">MEQQTTLLQRTTYTGMGLHSGKDVTIALCPAPANTGIVFVRTDLDGQPEVPAMAENVTNTMRATTLENGAAKVFTVEHLLAAMYSLGVDNCRVEISSVEPPVADGSALPFAEIIQTAGIAAVDVPREEPLIITEAVAVRYPDKFIAVLPYPGFRITFTSVNPHPLIGVQFGDYEITPEVFIREIAPARTIGFMHEVEALKSQGLALGGSPENTVVYDDGRTLTPLRFPDELVRHKILDVLGDLTLAGRIRGHVVAVKSSHALNTALAKEIVKKFKPAKGQG</sequence>
<dbReference type="HAMAP" id="MF_00388">
    <property type="entry name" value="LpxC"/>
    <property type="match status" value="1"/>
</dbReference>
<evidence type="ECO:0000256" key="11">
    <source>
        <dbReference type="ARBA" id="ARBA00024535"/>
    </source>
</evidence>
<evidence type="ECO:0000256" key="9">
    <source>
        <dbReference type="ARBA" id="ARBA00022833"/>
    </source>
</evidence>
<evidence type="ECO:0000256" key="7">
    <source>
        <dbReference type="ARBA" id="ARBA00022723"/>
    </source>
</evidence>
<dbReference type="AlphaFoldDB" id="A0A348AKG7"/>
<evidence type="ECO:0000256" key="5">
    <source>
        <dbReference type="ARBA" id="ARBA00022516"/>
    </source>
</evidence>
<keyword evidence="6 12" id="KW-0441">Lipid A biosynthesis</keyword>
<dbReference type="Gene3D" id="3.30.1700.10">
    <property type="entry name" value="lpxc deacetylase, domain 2"/>
    <property type="match status" value="1"/>
</dbReference>
<gene>
    <name evidence="12 13" type="primary">lpxC</name>
    <name evidence="13" type="ORF">MAMMFC1_02249</name>
</gene>
<evidence type="ECO:0000256" key="4">
    <source>
        <dbReference type="ARBA" id="ARBA00012745"/>
    </source>
</evidence>